<dbReference type="SUPFAM" id="SSF53756">
    <property type="entry name" value="UDP-Glycosyltransferase/glycogen phosphorylase"/>
    <property type="match status" value="1"/>
</dbReference>
<dbReference type="EMBL" id="JAPDDR010000005">
    <property type="protein sequence ID" value="MCW1914264.1"/>
    <property type="molecule type" value="Genomic_DNA"/>
</dbReference>
<name>A0ABT3G456_9BACT</name>
<dbReference type="Proteomes" id="UP001165653">
    <property type="component" value="Unassembled WGS sequence"/>
</dbReference>
<accession>A0ABT3G456</accession>
<dbReference type="CDD" id="cd03784">
    <property type="entry name" value="GT1_Gtf-like"/>
    <property type="match status" value="1"/>
</dbReference>
<protein>
    <submittedName>
        <fullName evidence="3">Glycosyltransferase</fullName>
        <ecNumber evidence="3">2.4.-.-</ecNumber>
    </submittedName>
</protein>
<organism evidence="3 4">
    <name type="scientific">Luteolibacter rhizosphaerae</name>
    <dbReference type="NCBI Taxonomy" id="2989719"/>
    <lineage>
        <taxon>Bacteria</taxon>
        <taxon>Pseudomonadati</taxon>
        <taxon>Verrucomicrobiota</taxon>
        <taxon>Verrucomicrobiia</taxon>
        <taxon>Verrucomicrobiales</taxon>
        <taxon>Verrucomicrobiaceae</taxon>
        <taxon>Luteolibacter</taxon>
    </lineage>
</organism>
<dbReference type="Gene3D" id="3.40.50.2000">
    <property type="entry name" value="Glycogen Phosphorylase B"/>
    <property type="match status" value="2"/>
</dbReference>
<evidence type="ECO:0000259" key="2">
    <source>
        <dbReference type="Pfam" id="PF06722"/>
    </source>
</evidence>
<keyword evidence="3" id="KW-0808">Transferase</keyword>
<sequence>MRILIYAMGSAGDVHPFLGLGRALQARGHEVFVATSAFFEELVKRAGLEFRALGTVADFERVQGDPHIWHPRKALASVVKNAVDPSYEAILEIAKELHLPGQTVIVASSLAWGSFAARDLWGIPIVSVHLAPSLFVSEYRQPVLHGAPVPQNAPRWMKRTQWWAAGRVVDFLVLPGLNRFRKSVGLPPARNMLHSWHSPDRVLALFPDWFGPPQPDWPQQTRITGFPMFDEAGIRDLPGDLADFLDGGEAPVIFTPGSAMDRGHSFFDEAVKALQMTGKRGILLSRFPDTIPSHLPEGIRHYPFVPFSQVLPRAAALVYHGGVGTCAQALQAGIPHLLQPMAHDQLDTLSRVRDLCVGDGLHPRQFKAKRIAAMLDRLIGDTALKQRAREIGTRFRVKEWMNESCRVIEEAITKR</sequence>
<proteinExistence type="predicted"/>
<dbReference type="InterPro" id="IPR050426">
    <property type="entry name" value="Glycosyltransferase_28"/>
</dbReference>
<gene>
    <name evidence="3" type="ORF">OJ996_11805</name>
</gene>
<dbReference type="Pfam" id="PF06722">
    <property type="entry name" value="EryCIII-like_C"/>
    <property type="match status" value="1"/>
</dbReference>
<dbReference type="PANTHER" id="PTHR48050:SF13">
    <property type="entry name" value="STEROL 3-BETA-GLUCOSYLTRANSFERASE UGT80A2"/>
    <property type="match status" value="1"/>
</dbReference>
<dbReference type="EC" id="2.4.-.-" evidence="3"/>
<dbReference type="InterPro" id="IPR004276">
    <property type="entry name" value="GlycoTrans_28_N"/>
</dbReference>
<dbReference type="GO" id="GO:0016757">
    <property type="term" value="F:glycosyltransferase activity"/>
    <property type="evidence" value="ECO:0007669"/>
    <property type="project" value="UniProtKB-KW"/>
</dbReference>
<dbReference type="InterPro" id="IPR010610">
    <property type="entry name" value="EryCIII-like_C"/>
</dbReference>
<evidence type="ECO:0000259" key="1">
    <source>
        <dbReference type="Pfam" id="PF03033"/>
    </source>
</evidence>
<evidence type="ECO:0000313" key="3">
    <source>
        <dbReference type="EMBL" id="MCW1914264.1"/>
    </source>
</evidence>
<feature type="domain" description="Erythromycin biosynthesis protein CIII-like C-terminal" evidence="2">
    <location>
        <begin position="293"/>
        <end position="391"/>
    </location>
</feature>
<reference evidence="3" key="1">
    <citation type="submission" date="2022-10" db="EMBL/GenBank/DDBJ databases">
        <title>Luteolibacter sp. GHJ8, whole genome shotgun sequencing project.</title>
        <authorList>
            <person name="Zhao G."/>
            <person name="Shen L."/>
        </authorList>
    </citation>
    <scope>NUCLEOTIDE SEQUENCE</scope>
    <source>
        <strain evidence="3">GHJ8</strain>
    </source>
</reference>
<keyword evidence="4" id="KW-1185">Reference proteome</keyword>
<dbReference type="RefSeq" id="WP_264513788.1">
    <property type="nucleotide sequence ID" value="NZ_JAPDDR010000005.1"/>
</dbReference>
<dbReference type="PANTHER" id="PTHR48050">
    <property type="entry name" value="STEROL 3-BETA-GLUCOSYLTRANSFERASE"/>
    <property type="match status" value="1"/>
</dbReference>
<dbReference type="InterPro" id="IPR002213">
    <property type="entry name" value="UDP_glucos_trans"/>
</dbReference>
<dbReference type="Pfam" id="PF03033">
    <property type="entry name" value="Glyco_transf_28"/>
    <property type="match status" value="1"/>
</dbReference>
<evidence type="ECO:0000313" key="4">
    <source>
        <dbReference type="Proteomes" id="UP001165653"/>
    </source>
</evidence>
<feature type="domain" description="Glycosyltransferase family 28 N-terminal" evidence="1">
    <location>
        <begin position="3"/>
        <end position="79"/>
    </location>
</feature>
<keyword evidence="3" id="KW-0328">Glycosyltransferase</keyword>
<comment type="caution">
    <text evidence="3">The sequence shown here is derived from an EMBL/GenBank/DDBJ whole genome shotgun (WGS) entry which is preliminary data.</text>
</comment>